<proteinExistence type="predicted"/>
<name>A0AAV6TF19_9ARAC</name>
<evidence type="ECO:0000313" key="2">
    <source>
        <dbReference type="EMBL" id="KAG8159482.1"/>
    </source>
</evidence>
<protein>
    <recommendedName>
        <fullName evidence="4">Secreted protein</fullName>
    </recommendedName>
</protein>
<dbReference type="AlphaFoldDB" id="A0AAV6TF19"/>
<dbReference type="Proteomes" id="UP000827092">
    <property type="component" value="Unassembled WGS sequence"/>
</dbReference>
<comment type="caution">
    <text evidence="2">The sequence shown here is derived from an EMBL/GenBank/DDBJ whole genome shotgun (WGS) entry which is preliminary data.</text>
</comment>
<dbReference type="EMBL" id="JAFNEN010005871">
    <property type="protein sequence ID" value="KAG8159482.1"/>
    <property type="molecule type" value="Genomic_DNA"/>
</dbReference>
<accession>A0AAV6TF19</accession>
<gene>
    <name evidence="2" type="ORF">JTE90_002553</name>
</gene>
<evidence type="ECO:0000313" key="3">
    <source>
        <dbReference type="Proteomes" id="UP000827092"/>
    </source>
</evidence>
<sequence length="77" mass="8655">MLTLDVLLRSRALATFRWATARCQSGREQLNNQNNDSPPSMVFLSSSEDKITVCTRPQPPPRLKKPKTFEEGSSFTA</sequence>
<evidence type="ECO:0000256" key="1">
    <source>
        <dbReference type="SAM" id="MobiDB-lite"/>
    </source>
</evidence>
<feature type="region of interest" description="Disordered" evidence="1">
    <location>
        <begin position="53"/>
        <end position="77"/>
    </location>
</feature>
<reference evidence="2 3" key="1">
    <citation type="journal article" date="2022" name="Nat. Ecol. Evol.">
        <title>A masculinizing supergene underlies an exaggerated male reproductive morph in a spider.</title>
        <authorList>
            <person name="Hendrickx F."/>
            <person name="De Corte Z."/>
            <person name="Sonet G."/>
            <person name="Van Belleghem S.M."/>
            <person name="Kostlbacher S."/>
            <person name="Vangestel C."/>
        </authorList>
    </citation>
    <scope>NUCLEOTIDE SEQUENCE [LARGE SCALE GENOMIC DNA]</scope>
    <source>
        <strain evidence="2">W744_W776</strain>
    </source>
</reference>
<evidence type="ECO:0008006" key="4">
    <source>
        <dbReference type="Google" id="ProtNLM"/>
    </source>
</evidence>
<organism evidence="2 3">
    <name type="scientific">Oedothorax gibbosus</name>
    <dbReference type="NCBI Taxonomy" id="931172"/>
    <lineage>
        <taxon>Eukaryota</taxon>
        <taxon>Metazoa</taxon>
        <taxon>Ecdysozoa</taxon>
        <taxon>Arthropoda</taxon>
        <taxon>Chelicerata</taxon>
        <taxon>Arachnida</taxon>
        <taxon>Araneae</taxon>
        <taxon>Araneomorphae</taxon>
        <taxon>Entelegynae</taxon>
        <taxon>Araneoidea</taxon>
        <taxon>Linyphiidae</taxon>
        <taxon>Erigoninae</taxon>
        <taxon>Oedothorax</taxon>
    </lineage>
</organism>
<keyword evidence="3" id="KW-1185">Reference proteome</keyword>